<keyword evidence="2" id="KW-1185">Reference proteome</keyword>
<evidence type="ECO:0000313" key="1">
    <source>
        <dbReference type="EMBL" id="GGA24956.1"/>
    </source>
</evidence>
<dbReference type="Proteomes" id="UP000620046">
    <property type="component" value="Unassembled WGS sequence"/>
</dbReference>
<proteinExistence type="predicted"/>
<gene>
    <name evidence="1" type="ORF">GCM10010981_11810</name>
</gene>
<dbReference type="InterPro" id="IPR053756">
    <property type="entry name" value="Toxin_immunity_effector"/>
</dbReference>
<name>A0ABQ1FRC3_9GAMM</name>
<reference evidence="2" key="1">
    <citation type="journal article" date="2019" name="Int. J. Syst. Evol. Microbiol.">
        <title>The Global Catalogue of Microorganisms (GCM) 10K type strain sequencing project: providing services to taxonomists for standard genome sequencing and annotation.</title>
        <authorList>
            <consortium name="The Broad Institute Genomics Platform"/>
            <consortium name="The Broad Institute Genome Sequencing Center for Infectious Disease"/>
            <person name="Wu L."/>
            <person name="Ma J."/>
        </authorList>
    </citation>
    <scope>NUCLEOTIDE SEQUENCE [LARGE SCALE GENOMIC DNA]</scope>
    <source>
        <strain evidence="2">CGMCC 1.15439</strain>
    </source>
</reference>
<dbReference type="EMBL" id="BMJA01000001">
    <property type="protein sequence ID" value="GGA24956.1"/>
    <property type="molecule type" value="Genomic_DNA"/>
</dbReference>
<protein>
    <submittedName>
        <fullName evidence="1">Uncharacterized protein</fullName>
    </submittedName>
</protein>
<evidence type="ECO:0000313" key="2">
    <source>
        <dbReference type="Proteomes" id="UP000620046"/>
    </source>
</evidence>
<accession>A0ABQ1FRC3</accession>
<comment type="caution">
    <text evidence="1">The sequence shown here is derived from an EMBL/GenBank/DDBJ whole genome shotgun (WGS) entry which is preliminary data.</text>
</comment>
<organism evidence="1 2">
    <name type="scientific">Dyella nitratireducens</name>
    <dbReference type="NCBI Taxonomy" id="1849580"/>
    <lineage>
        <taxon>Bacteria</taxon>
        <taxon>Pseudomonadati</taxon>
        <taxon>Pseudomonadota</taxon>
        <taxon>Gammaproteobacteria</taxon>
        <taxon>Lysobacterales</taxon>
        <taxon>Rhodanobacteraceae</taxon>
        <taxon>Dyella</taxon>
    </lineage>
</organism>
<dbReference type="Gene3D" id="1.10.287.2500">
    <property type="match status" value="1"/>
</dbReference>
<dbReference type="RefSeq" id="WP_188793306.1">
    <property type="nucleotide sequence ID" value="NZ_BMJA01000001.1"/>
</dbReference>
<sequence>MEISAQAVMIAIRSTVMERCRLIDLIQASDIETIDEEHLSEEVMDIDKALGELAGLYVAASAKDKGYPDFDTVVTCAEKAWNSMRPNTI</sequence>